<keyword evidence="2" id="KW-1185">Reference proteome</keyword>
<dbReference type="GO" id="GO:0000307">
    <property type="term" value="C:cyclin-dependent protein kinase holoenzyme complex"/>
    <property type="evidence" value="ECO:0007669"/>
    <property type="project" value="TreeGrafter"/>
</dbReference>
<dbReference type="CDD" id="cd20557">
    <property type="entry name" value="CYCLIN_ScPCL1-like"/>
    <property type="match status" value="1"/>
</dbReference>
<dbReference type="PANTHER" id="PTHR15615">
    <property type="match status" value="1"/>
</dbReference>
<accession>A0A5C3MCP1</accession>
<evidence type="ECO:0000313" key="2">
    <source>
        <dbReference type="Proteomes" id="UP000308652"/>
    </source>
</evidence>
<reference evidence="1 2" key="1">
    <citation type="journal article" date="2019" name="Nat. Ecol. Evol.">
        <title>Megaphylogeny resolves global patterns of mushroom evolution.</title>
        <authorList>
            <person name="Varga T."/>
            <person name="Krizsan K."/>
            <person name="Foldi C."/>
            <person name="Dima B."/>
            <person name="Sanchez-Garcia M."/>
            <person name="Sanchez-Ramirez S."/>
            <person name="Szollosi G.J."/>
            <person name="Szarkandi J.G."/>
            <person name="Papp V."/>
            <person name="Albert L."/>
            <person name="Andreopoulos W."/>
            <person name="Angelini C."/>
            <person name="Antonin V."/>
            <person name="Barry K.W."/>
            <person name="Bougher N.L."/>
            <person name="Buchanan P."/>
            <person name="Buyck B."/>
            <person name="Bense V."/>
            <person name="Catcheside P."/>
            <person name="Chovatia M."/>
            <person name="Cooper J."/>
            <person name="Damon W."/>
            <person name="Desjardin D."/>
            <person name="Finy P."/>
            <person name="Geml J."/>
            <person name="Haridas S."/>
            <person name="Hughes K."/>
            <person name="Justo A."/>
            <person name="Karasinski D."/>
            <person name="Kautmanova I."/>
            <person name="Kiss B."/>
            <person name="Kocsube S."/>
            <person name="Kotiranta H."/>
            <person name="LaButti K.M."/>
            <person name="Lechner B.E."/>
            <person name="Liimatainen K."/>
            <person name="Lipzen A."/>
            <person name="Lukacs Z."/>
            <person name="Mihaltcheva S."/>
            <person name="Morgado L.N."/>
            <person name="Niskanen T."/>
            <person name="Noordeloos M.E."/>
            <person name="Ohm R.A."/>
            <person name="Ortiz-Santana B."/>
            <person name="Ovrebo C."/>
            <person name="Racz N."/>
            <person name="Riley R."/>
            <person name="Savchenko A."/>
            <person name="Shiryaev A."/>
            <person name="Soop K."/>
            <person name="Spirin V."/>
            <person name="Szebenyi C."/>
            <person name="Tomsovsky M."/>
            <person name="Tulloss R.E."/>
            <person name="Uehling J."/>
            <person name="Grigoriev I.V."/>
            <person name="Vagvolgyi C."/>
            <person name="Papp T."/>
            <person name="Martin F.M."/>
            <person name="Miettinen O."/>
            <person name="Hibbett D.S."/>
            <person name="Nagy L.G."/>
        </authorList>
    </citation>
    <scope>NUCLEOTIDE SEQUENCE [LARGE SCALE GENOMIC DNA]</scope>
    <source>
        <strain evidence="1 2">CBS 166.37</strain>
    </source>
</reference>
<sequence length="433" mass="48753">MSNSTLFGSRYPQGQHGRFPLYSMKYIIDASRRIHTVMIPTPVQRLQPPPSSSILLQTLSRIHSNGPFTYRPILASIPPSDPRIRNNGHYPLINTKALTADVARSKIPLVPFTNINNFASQPSSSVRPLKRARTSPVEELADQKRARYIKQCDCCGLDVDERSVTNLPSTFLDPEPVFSSPPHTTVNACLPPEFHAWLGDILLFLCIKAEDRDRYKRSSRLQAAVAEMVTRQMAVYEVSPSQAILSLWYLQRLFRSGPINLHNLHRSDCIVLLQRALVLGFMLAKKWIQDCHWPTSQWKLAFGSSKSAAYVNGLEIAALKAFDFNLSTSGSEWTTWLKALKQFSPSSREGMVASDVLSELLEHPKLAMSHVIFRAHSDSSPLDDFLVQDVLFRLHEDLDIGPQCIPEPALWNPSEDPVHFPPPHTMQCTTYTG</sequence>
<dbReference type="Proteomes" id="UP000308652">
    <property type="component" value="Unassembled WGS sequence"/>
</dbReference>
<dbReference type="GO" id="GO:0005634">
    <property type="term" value="C:nucleus"/>
    <property type="evidence" value="ECO:0007669"/>
    <property type="project" value="TreeGrafter"/>
</dbReference>
<dbReference type="STRING" id="68775.A0A5C3MCP1"/>
<dbReference type="InterPro" id="IPR013922">
    <property type="entry name" value="Cyclin_PHO80-like"/>
</dbReference>
<dbReference type="EMBL" id="ML213591">
    <property type="protein sequence ID" value="TFK43219.1"/>
    <property type="molecule type" value="Genomic_DNA"/>
</dbReference>
<dbReference type="GO" id="GO:0019901">
    <property type="term" value="F:protein kinase binding"/>
    <property type="evidence" value="ECO:0007669"/>
    <property type="project" value="InterPro"/>
</dbReference>
<proteinExistence type="predicted"/>
<dbReference type="AlphaFoldDB" id="A0A5C3MCP1"/>
<gene>
    <name evidence="1" type="ORF">BDQ12DRAFT_718456</name>
</gene>
<organism evidence="1 2">
    <name type="scientific">Crucibulum laeve</name>
    <dbReference type="NCBI Taxonomy" id="68775"/>
    <lineage>
        <taxon>Eukaryota</taxon>
        <taxon>Fungi</taxon>
        <taxon>Dikarya</taxon>
        <taxon>Basidiomycota</taxon>
        <taxon>Agaricomycotina</taxon>
        <taxon>Agaricomycetes</taxon>
        <taxon>Agaricomycetidae</taxon>
        <taxon>Agaricales</taxon>
        <taxon>Agaricineae</taxon>
        <taxon>Nidulariaceae</taxon>
        <taxon>Crucibulum</taxon>
    </lineage>
</organism>
<protein>
    <submittedName>
        <fullName evidence="1">Uncharacterized protein</fullName>
    </submittedName>
</protein>
<dbReference type="Gene3D" id="1.10.472.10">
    <property type="entry name" value="Cyclin-like"/>
    <property type="match status" value="1"/>
</dbReference>
<dbReference type="GO" id="GO:0016538">
    <property type="term" value="F:cyclin-dependent protein serine/threonine kinase regulator activity"/>
    <property type="evidence" value="ECO:0007669"/>
    <property type="project" value="TreeGrafter"/>
</dbReference>
<name>A0A5C3MCP1_9AGAR</name>
<evidence type="ECO:0000313" key="1">
    <source>
        <dbReference type="EMBL" id="TFK43219.1"/>
    </source>
</evidence>
<dbReference type="PANTHER" id="PTHR15615:SF108">
    <property type="entry name" value="PROTEIN CNPPD1"/>
    <property type="match status" value="1"/>
</dbReference>